<feature type="binding site" evidence="7">
    <location>
        <position position="312"/>
    </location>
    <ligand>
        <name>4-imidazolone-5-propanoate</name>
        <dbReference type="ChEBI" id="CHEBI:77893"/>
    </ligand>
</feature>
<keyword evidence="4 7" id="KW-0369">Histidine metabolism</keyword>
<keyword evidence="5 7" id="KW-0862">Zinc</keyword>
<dbReference type="GO" id="GO:0019556">
    <property type="term" value="P:L-histidine catabolic process to glutamate and formamide"/>
    <property type="evidence" value="ECO:0007669"/>
    <property type="project" value="UniProtKB-UniRule"/>
</dbReference>
<feature type="binding site" evidence="7">
    <location>
        <position position="311"/>
    </location>
    <ligand>
        <name>N-formimidoyl-L-glutamate</name>
        <dbReference type="ChEBI" id="CHEBI:58928"/>
    </ligand>
</feature>
<name>A0A1X6WUF8_9MICO</name>
<feature type="binding site" evidence="7">
    <location>
        <position position="233"/>
    </location>
    <ligand>
        <name>Zn(2+)</name>
        <dbReference type="ChEBI" id="CHEBI:29105"/>
    </ligand>
</feature>
<evidence type="ECO:0000256" key="1">
    <source>
        <dbReference type="ARBA" id="ARBA00012864"/>
    </source>
</evidence>
<feature type="binding site" evidence="7">
    <location>
        <position position="171"/>
    </location>
    <ligand>
        <name>4-imidazolone-5-propanoate</name>
        <dbReference type="ChEBI" id="CHEBI:77893"/>
    </ligand>
</feature>
<dbReference type="Pfam" id="PF01979">
    <property type="entry name" value="Amidohydro_1"/>
    <property type="match status" value="1"/>
</dbReference>
<keyword evidence="6 7" id="KW-0408">Iron</keyword>
<feature type="binding site" evidence="7">
    <location>
        <position position="309"/>
    </location>
    <ligand>
        <name>N-formimidoyl-L-glutamate</name>
        <dbReference type="ChEBI" id="CHEBI:58928"/>
    </ligand>
</feature>
<dbReference type="HAMAP" id="MF_00372">
    <property type="entry name" value="HutI"/>
    <property type="match status" value="1"/>
</dbReference>
<dbReference type="InterPro" id="IPR011059">
    <property type="entry name" value="Metal-dep_hydrolase_composite"/>
</dbReference>
<comment type="cofactor">
    <cofactor evidence="7">
        <name>Zn(2+)</name>
        <dbReference type="ChEBI" id="CHEBI:29105"/>
    </cofactor>
    <cofactor evidence="7">
        <name>Fe(3+)</name>
        <dbReference type="ChEBI" id="CHEBI:29034"/>
    </cofactor>
    <text evidence="7">Binds 1 zinc or iron ion per subunit.</text>
</comment>
<keyword evidence="7" id="KW-0963">Cytoplasm</keyword>
<dbReference type="GO" id="GO:0019557">
    <property type="term" value="P:L-histidine catabolic process to glutamate and formate"/>
    <property type="evidence" value="ECO:0007669"/>
    <property type="project" value="UniProtKB-UniPathway"/>
</dbReference>
<feature type="domain" description="Amidohydrolase-related" evidence="8">
    <location>
        <begin position="248"/>
        <end position="391"/>
    </location>
</feature>
<feature type="binding site" evidence="7">
    <location>
        <position position="79"/>
    </location>
    <ligand>
        <name>Zn(2+)</name>
        <dbReference type="ChEBI" id="CHEBI:29105"/>
    </ligand>
</feature>
<keyword evidence="2 7" id="KW-0479">Metal-binding</keyword>
<dbReference type="GO" id="GO:0005737">
    <property type="term" value="C:cytoplasm"/>
    <property type="evidence" value="ECO:0007669"/>
    <property type="project" value="UniProtKB-SubCell"/>
</dbReference>
<feature type="binding site" evidence="7">
    <location>
        <position position="233"/>
    </location>
    <ligand>
        <name>Fe(3+)</name>
        <dbReference type="ChEBI" id="CHEBI:29034"/>
    </ligand>
</feature>
<protein>
    <recommendedName>
        <fullName evidence="1 7">Imidazolonepropionase</fullName>
        <ecNumber evidence="1 7">3.5.2.7</ecNumber>
    </recommendedName>
    <alternativeName>
        <fullName evidence="7">Imidazolone-5-propionate hydrolase</fullName>
    </alternativeName>
</protein>
<feature type="binding site" evidence="7">
    <location>
        <position position="77"/>
    </location>
    <ligand>
        <name>Fe(3+)</name>
        <dbReference type="ChEBI" id="CHEBI:29034"/>
    </ligand>
</feature>
<keyword evidence="10" id="KW-1185">Reference proteome</keyword>
<sequence length="395" mass="41658">MSTRITGIAELVTNDPAHAHHADPGDRLGVVHDAVLVVEDGHVAFAGPAADAPSASSDDLAVDVAGRSVIPGFVDSHNHLVFAGDRTEEFAARMSGQSYSAGGIRTTMNATRAATDAQLEANLVHLVDQARRQGTTTLEIKTGYGLTVSDELRGLEIIARHTSEATLLAAHIFPPEYEDDPDGYVDLIVEEIIPRADAAKWIDVFCDRGAFTLKQTERILTAGKTAGLLPRVHANQLDHGDGLQFAARTGCASADHATHATDEDLAALADAGTVATLLPGAEFSTRAVYPDARRFVAAGVHLALATDCNPGSSFTNSMPFCLAVAVRDMHFTPAQALHAATAGGARALRRTDVGHLAPGARADFAILDAPSYVQLMYRPGVPLVQRVFVAGEEAH</sequence>
<dbReference type="SUPFAM" id="SSF51338">
    <property type="entry name" value="Composite domain of metallo-dependent hydrolases"/>
    <property type="match status" value="1"/>
</dbReference>
<comment type="function">
    <text evidence="7">Catalyzes the hydrolytic cleavage of the carbon-nitrogen bond in imidazolone-5-propanoate to yield N-formimidoyl-L-glutamate. It is the third step in the universal histidine degradation pathway.</text>
</comment>
<accession>A0A1X6WUF8</accession>
<evidence type="ECO:0000259" key="8">
    <source>
        <dbReference type="Pfam" id="PF01979"/>
    </source>
</evidence>
<reference evidence="10" key="1">
    <citation type="submission" date="2017-02" db="EMBL/GenBank/DDBJ databases">
        <authorList>
            <person name="Dridi B."/>
        </authorList>
    </citation>
    <scope>NUCLEOTIDE SEQUENCE [LARGE SCALE GENOMIC DNA]</scope>
    <source>
        <strain evidence="10">B Co 03.10</strain>
    </source>
</reference>
<dbReference type="GO" id="GO:0005506">
    <property type="term" value="F:iron ion binding"/>
    <property type="evidence" value="ECO:0007669"/>
    <property type="project" value="UniProtKB-UniRule"/>
</dbReference>
<dbReference type="InterPro" id="IPR005920">
    <property type="entry name" value="HutI"/>
</dbReference>
<organism evidence="9 10">
    <name type="scientific">Brevibacterium yomogidense</name>
    <dbReference type="NCBI Taxonomy" id="946573"/>
    <lineage>
        <taxon>Bacteria</taxon>
        <taxon>Bacillati</taxon>
        <taxon>Actinomycetota</taxon>
        <taxon>Actinomycetes</taxon>
        <taxon>Micrococcales</taxon>
        <taxon>Brevibacteriaceae</taxon>
        <taxon>Brevibacterium</taxon>
    </lineage>
</organism>
<dbReference type="SUPFAM" id="SSF51556">
    <property type="entry name" value="Metallo-dependent hydrolases"/>
    <property type="match status" value="1"/>
</dbReference>
<feature type="binding site" evidence="7">
    <location>
        <position position="144"/>
    </location>
    <ligand>
        <name>N-formimidoyl-L-glutamate</name>
        <dbReference type="ChEBI" id="CHEBI:58928"/>
    </ligand>
</feature>
<evidence type="ECO:0000256" key="4">
    <source>
        <dbReference type="ARBA" id="ARBA00022808"/>
    </source>
</evidence>
<dbReference type="RefSeq" id="WP_087003315.1">
    <property type="nucleotide sequence ID" value="NZ_FWFF01000001.1"/>
</dbReference>
<dbReference type="NCBIfam" id="TIGR01224">
    <property type="entry name" value="hutI"/>
    <property type="match status" value="1"/>
</dbReference>
<feature type="binding site" evidence="7">
    <location>
        <position position="236"/>
    </location>
    <ligand>
        <name>4-imidazolone-5-propanoate</name>
        <dbReference type="ChEBI" id="CHEBI:77893"/>
    </ligand>
</feature>
<dbReference type="PANTHER" id="PTHR42752">
    <property type="entry name" value="IMIDAZOLONEPROPIONASE"/>
    <property type="match status" value="1"/>
</dbReference>
<dbReference type="GO" id="GO:0050480">
    <property type="term" value="F:imidazolonepropionase activity"/>
    <property type="evidence" value="ECO:0007669"/>
    <property type="project" value="UniProtKB-UniRule"/>
</dbReference>
<evidence type="ECO:0000313" key="9">
    <source>
        <dbReference type="EMBL" id="SLM88910.1"/>
    </source>
</evidence>
<comment type="catalytic activity">
    <reaction evidence="7">
        <text>4-imidazolone-5-propanoate + H2O = N-formimidoyl-L-glutamate</text>
        <dbReference type="Rhea" id="RHEA:23660"/>
        <dbReference type="ChEBI" id="CHEBI:15377"/>
        <dbReference type="ChEBI" id="CHEBI:58928"/>
        <dbReference type="ChEBI" id="CHEBI:77893"/>
        <dbReference type="EC" id="3.5.2.7"/>
    </reaction>
</comment>
<comment type="pathway">
    <text evidence="7">Amino-acid degradation; L-histidine degradation into L-glutamate; N-formimidoyl-L-glutamate from L-histidine: step 3/3.</text>
</comment>
<feature type="binding site" evidence="7">
    <location>
        <position position="307"/>
    </location>
    <ligand>
        <name>Fe(3+)</name>
        <dbReference type="ChEBI" id="CHEBI:29034"/>
    </ligand>
</feature>
<dbReference type="Proteomes" id="UP000196581">
    <property type="component" value="Unassembled WGS sequence"/>
</dbReference>
<evidence type="ECO:0000256" key="2">
    <source>
        <dbReference type="ARBA" id="ARBA00022723"/>
    </source>
</evidence>
<gene>
    <name evidence="7" type="primary">hutI</name>
    <name evidence="9" type="ORF">FM105_00955</name>
</gene>
<proteinExistence type="inferred from homology"/>
<evidence type="ECO:0000256" key="3">
    <source>
        <dbReference type="ARBA" id="ARBA00022801"/>
    </source>
</evidence>
<feature type="binding site" evidence="7">
    <location>
        <position position="77"/>
    </location>
    <ligand>
        <name>Zn(2+)</name>
        <dbReference type="ChEBI" id="CHEBI:29105"/>
    </ligand>
</feature>
<evidence type="ECO:0000313" key="10">
    <source>
        <dbReference type="Proteomes" id="UP000196581"/>
    </source>
</evidence>
<dbReference type="AlphaFoldDB" id="A0A1X6WUF8"/>
<dbReference type="UniPathway" id="UPA00379">
    <property type="reaction ID" value="UER00551"/>
</dbReference>
<keyword evidence="3 7" id="KW-0378">Hydrolase</keyword>
<comment type="similarity">
    <text evidence="7">Belongs to the metallo-dependent hydrolases superfamily. HutI family.</text>
</comment>
<evidence type="ECO:0000256" key="7">
    <source>
        <dbReference type="HAMAP-Rule" id="MF_00372"/>
    </source>
</evidence>
<evidence type="ECO:0000256" key="6">
    <source>
        <dbReference type="ARBA" id="ARBA00023004"/>
    </source>
</evidence>
<dbReference type="Gene3D" id="3.20.20.140">
    <property type="entry name" value="Metal-dependent hydrolases"/>
    <property type="match status" value="1"/>
</dbReference>
<dbReference type="InterPro" id="IPR006680">
    <property type="entry name" value="Amidohydro-rel"/>
</dbReference>
<dbReference type="GO" id="GO:0008270">
    <property type="term" value="F:zinc ion binding"/>
    <property type="evidence" value="ECO:0007669"/>
    <property type="project" value="UniProtKB-UniRule"/>
</dbReference>
<feature type="binding site" evidence="7">
    <location>
        <position position="144"/>
    </location>
    <ligand>
        <name>4-imidazolone-5-propanoate</name>
        <dbReference type="ChEBI" id="CHEBI:77893"/>
    </ligand>
</feature>
<evidence type="ECO:0000256" key="5">
    <source>
        <dbReference type="ARBA" id="ARBA00022833"/>
    </source>
</evidence>
<comment type="subcellular location">
    <subcellularLocation>
        <location evidence="7">Cytoplasm</location>
    </subcellularLocation>
</comment>
<feature type="binding site" evidence="7">
    <location>
        <position position="86"/>
    </location>
    <ligand>
        <name>4-imidazolone-5-propanoate</name>
        <dbReference type="ChEBI" id="CHEBI:77893"/>
    </ligand>
</feature>
<dbReference type="EC" id="3.5.2.7" evidence="1 7"/>
<feature type="binding site" evidence="7">
    <location>
        <position position="307"/>
    </location>
    <ligand>
        <name>Zn(2+)</name>
        <dbReference type="ChEBI" id="CHEBI:29105"/>
    </ligand>
</feature>
<dbReference type="InterPro" id="IPR032466">
    <property type="entry name" value="Metal_Hydrolase"/>
</dbReference>
<feature type="binding site" evidence="7">
    <location>
        <position position="79"/>
    </location>
    <ligand>
        <name>Fe(3+)</name>
        <dbReference type="ChEBI" id="CHEBI:29034"/>
    </ligand>
</feature>
<dbReference type="Gene3D" id="2.30.40.10">
    <property type="entry name" value="Urease, subunit C, domain 1"/>
    <property type="match status" value="1"/>
</dbReference>
<dbReference type="PANTHER" id="PTHR42752:SF1">
    <property type="entry name" value="IMIDAZOLONEPROPIONASE-RELATED"/>
    <property type="match status" value="1"/>
</dbReference>
<dbReference type="EMBL" id="FWFF01000001">
    <property type="protein sequence ID" value="SLM88910.1"/>
    <property type="molecule type" value="Genomic_DNA"/>
</dbReference>